<evidence type="ECO:0000256" key="1">
    <source>
        <dbReference type="SAM" id="SignalP"/>
    </source>
</evidence>
<dbReference type="InterPro" id="IPR006626">
    <property type="entry name" value="PbH1"/>
</dbReference>
<evidence type="ECO:0000313" key="4">
    <source>
        <dbReference type="Proteomes" id="UP001156398"/>
    </source>
</evidence>
<dbReference type="EMBL" id="JAAGKO020000003">
    <property type="protein sequence ID" value="MDI5961739.1"/>
    <property type="molecule type" value="Genomic_DNA"/>
</dbReference>
<dbReference type="SUPFAM" id="SSF51126">
    <property type="entry name" value="Pectin lyase-like"/>
    <property type="match status" value="1"/>
</dbReference>
<dbReference type="InterPro" id="IPR012334">
    <property type="entry name" value="Pectin_lyas_fold"/>
</dbReference>
<proteinExistence type="predicted"/>
<sequence>MTTRRVQGAAAVAATVVIALTAVPAAQATALFPHLRTVSAGQSIQAAVDSARPGDEIVVLAGTYPGSVRITTPGVTLRGTGPDTVIVPGVSGPQNACAIAGDGICVTGTATDNAAGVTVKNLTVRGFRTNGLNASYADRLTVTGVTARDNGEEGISQERSVRGVFRGDTARDNGQAGIFLANTVSTEGGATDTLGTRVTANRLTGNRFGVVVRRLRDLTVERNLVSGNCGGVFVIGDENVPRAGDLDIVDNEIVGNNKYCAAAARLPFIQGTGVLLTGTDGVRVTGNTILDNTGTSPMSGGVVLFNSNVGVHDTRNAVSRNIATGNAPADLAVRDHGAGNTFLANTCGSAAPVVAGRCDR</sequence>
<evidence type="ECO:0000313" key="3">
    <source>
        <dbReference type="EMBL" id="MDI5961739.1"/>
    </source>
</evidence>
<dbReference type="RefSeq" id="WP_271326007.1">
    <property type="nucleotide sequence ID" value="NZ_JAAGKO020000003.1"/>
</dbReference>
<keyword evidence="4" id="KW-1185">Reference proteome</keyword>
<reference evidence="3 4" key="1">
    <citation type="submission" date="2023-05" db="EMBL/GenBank/DDBJ databases">
        <title>Streptantibioticus silvisoli sp. nov., acidotolerant actinomycetes 1 from pine litter.</title>
        <authorList>
            <person name="Swiecimska M."/>
            <person name="Golinska P."/>
            <person name="Sangal V."/>
            <person name="Wachnowicz B."/>
            <person name="Goodfellow M."/>
        </authorList>
    </citation>
    <scope>NUCLEOTIDE SEQUENCE [LARGE SCALE GENOMIC DNA]</scope>
    <source>
        <strain evidence="3 4">SL54</strain>
    </source>
</reference>
<feature type="domain" description="Periplasmic copper-binding protein NosD beta helix" evidence="2">
    <location>
        <begin position="195"/>
        <end position="346"/>
    </location>
</feature>
<protein>
    <submittedName>
        <fullName evidence="3">Right-handed parallel beta-helix repeat-containing protein</fullName>
    </submittedName>
</protein>
<dbReference type="Pfam" id="PF05048">
    <property type="entry name" value="NosD"/>
    <property type="match status" value="1"/>
</dbReference>
<evidence type="ECO:0000259" key="2">
    <source>
        <dbReference type="Pfam" id="PF05048"/>
    </source>
</evidence>
<dbReference type="Proteomes" id="UP001156398">
    <property type="component" value="Unassembled WGS sequence"/>
</dbReference>
<feature type="chain" id="PRO_5046390606" evidence="1">
    <location>
        <begin position="29"/>
        <end position="360"/>
    </location>
</feature>
<organism evidence="3 4">
    <name type="scientific">Streptantibioticus silvisoli</name>
    <dbReference type="NCBI Taxonomy" id="2705255"/>
    <lineage>
        <taxon>Bacteria</taxon>
        <taxon>Bacillati</taxon>
        <taxon>Actinomycetota</taxon>
        <taxon>Actinomycetes</taxon>
        <taxon>Kitasatosporales</taxon>
        <taxon>Streptomycetaceae</taxon>
        <taxon>Streptantibioticus</taxon>
    </lineage>
</organism>
<dbReference type="Gene3D" id="2.160.20.10">
    <property type="entry name" value="Single-stranded right-handed beta-helix, Pectin lyase-like"/>
    <property type="match status" value="1"/>
</dbReference>
<name>A0ABT6VTD7_9ACTN</name>
<accession>A0ABT6VTD7</accession>
<dbReference type="SMART" id="SM00710">
    <property type="entry name" value="PbH1"/>
    <property type="match status" value="6"/>
</dbReference>
<keyword evidence="1" id="KW-0732">Signal</keyword>
<dbReference type="InterPro" id="IPR007742">
    <property type="entry name" value="NosD_dom"/>
</dbReference>
<dbReference type="InterPro" id="IPR011050">
    <property type="entry name" value="Pectin_lyase_fold/virulence"/>
</dbReference>
<feature type="signal peptide" evidence="1">
    <location>
        <begin position="1"/>
        <end position="28"/>
    </location>
</feature>
<comment type="caution">
    <text evidence="3">The sequence shown here is derived from an EMBL/GenBank/DDBJ whole genome shotgun (WGS) entry which is preliminary data.</text>
</comment>
<gene>
    <name evidence="3" type="ORF">POF43_003210</name>
</gene>